<gene>
    <name evidence="5" type="ORF">JVT61DRAFT_9825</name>
</gene>
<dbReference type="Gene3D" id="3.40.50.150">
    <property type="entry name" value="Vaccinia Virus protein VP39"/>
    <property type="match status" value="1"/>
</dbReference>
<comment type="pathway">
    <text evidence="1">Secondary metabolite biosynthesis.</text>
</comment>
<evidence type="ECO:0000313" key="5">
    <source>
        <dbReference type="EMBL" id="KAG6371201.1"/>
    </source>
</evidence>
<evidence type="ECO:0000256" key="4">
    <source>
        <dbReference type="ARBA" id="ARBA00038314"/>
    </source>
</evidence>
<dbReference type="PANTHER" id="PTHR35897:SF1">
    <property type="entry name" value="METHYLTRANSFERASE AUSD"/>
    <property type="match status" value="1"/>
</dbReference>
<dbReference type="InterPro" id="IPR051654">
    <property type="entry name" value="Meroterpenoid_MTases"/>
</dbReference>
<organism evidence="5 6">
    <name type="scientific">Boletus reticuloceps</name>
    <dbReference type="NCBI Taxonomy" id="495285"/>
    <lineage>
        <taxon>Eukaryota</taxon>
        <taxon>Fungi</taxon>
        <taxon>Dikarya</taxon>
        <taxon>Basidiomycota</taxon>
        <taxon>Agaricomycotina</taxon>
        <taxon>Agaricomycetes</taxon>
        <taxon>Agaricomycetidae</taxon>
        <taxon>Boletales</taxon>
        <taxon>Boletineae</taxon>
        <taxon>Boletaceae</taxon>
        <taxon>Boletoideae</taxon>
        <taxon>Boletus</taxon>
    </lineage>
</organism>
<dbReference type="AlphaFoldDB" id="A0A8I2YFY5"/>
<evidence type="ECO:0000313" key="6">
    <source>
        <dbReference type="Proteomes" id="UP000683000"/>
    </source>
</evidence>
<name>A0A8I2YFY5_9AGAM</name>
<keyword evidence="3" id="KW-0949">S-adenosyl-L-methionine</keyword>
<proteinExistence type="inferred from homology"/>
<dbReference type="SUPFAM" id="SSF53335">
    <property type="entry name" value="S-adenosyl-L-methionine-dependent methyltransferases"/>
    <property type="match status" value="1"/>
</dbReference>
<dbReference type="PANTHER" id="PTHR35897">
    <property type="entry name" value="METHYLTRANSFERASE AUSD"/>
    <property type="match status" value="1"/>
</dbReference>
<evidence type="ECO:0008006" key="7">
    <source>
        <dbReference type="Google" id="ProtNLM"/>
    </source>
</evidence>
<keyword evidence="6" id="KW-1185">Reference proteome</keyword>
<evidence type="ECO:0000256" key="1">
    <source>
        <dbReference type="ARBA" id="ARBA00005179"/>
    </source>
</evidence>
<dbReference type="InterPro" id="IPR029063">
    <property type="entry name" value="SAM-dependent_MTases_sf"/>
</dbReference>
<evidence type="ECO:0000256" key="3">
    <source>
        <dbReference type="ARBA" id="ARBA00022691"/>
    </source>
</evidence>
<dbReference type="Proteomes" id="UP000683000">
    <property type="component" value="Unassembled WGS sequence"/>
</dbReference>
<comment type="similarity">
    <text evidence="4">Belongs to the class I-like SAM-binding methyltransferase superfamily.</text>
</comment>
<dbReference type="EMBL" id="JAGFBS010000038">
    <property type="protein sequence ID" value="KAG6371201.1"/>
    <property type="molecule type" value="Genomic_DNA"/>
</dbReference>
<sequence length="327" mass="36558">MLPSEDHILREQPRPVANSSLVPDLHVSLKLSEKQTKFLLDAIQDVNPEAIDAKAEIRKRVLEVQDKCVFLATPAICHDIMLLICQIYPYPCIHAFHYISLSIAEHNAFPCVLKANQSSGQANAPLLLDIGCCMGTDLRHLVQSGYLATSVIGCDVRRDFIDLGYELYSDRDRCQISFFVGDVFDITLLPFPQVADDAHPSLKDVQSLNELRGHVNYVYAGSLFHLFDEGTQEAIARRLATLLDVSGGSGPAVLFGKHVAQAEEGVIDDAMGRTRYAHSPASWKELWERVMGDGKIRVHVDAEFRETPNMWNPGRGTELMWWSVWVG</sequence>
<evidence type="ECO:0000256" key="2">
    <source>
        <dbReference type="ARBA" id="ARBA00022679"/>
    </source>
</evidence>
<reference evidence="5" key="1">
    <citation type="submission" date="2021-03" db="EMBL/GenBank/DDBJ databases">
        <title>Evolutionary innovations through gain and loss of genes in the ectomycorrhizal Boletales.</title>
        <authorList>
            <person name="Wu G."/>
            <person name="Miyauchi S."/>
            <person name="Morin E."/>
            <person name="Yang Z.-L."/>
            <person name="Xu J."/>
            <person name="Martin F.M."/>
        </authorList>
    </citation>
    <scope>NUCLEOTIDE SEQUENCE</scope>
    <source>
        <strain evidence="5">BR01</strain>
    </source>
</reference>
<comment type="caution">
    <text evidence="5">The sequence shown here is derived from an EMBL/GenBank/DDBJ whole genome shotgun (WGS) entry which is preliminary data.</text>
</comment>
<keyword evidence="2" id="KW-0808">Transferase</keyword>
<dbReference type="CDD" id="cd02440">
    <property type="entry name" value="AdoMet_MTases"/>
    <property type="match status" value="1"/>
</dbReference>
<dbReference type="OrthoDB" id="2094832at2759"/>
<protein>
    <recommendedName>
        <fullName evidence="7">Methyltransferase domain-containing protein</fullName>
    </recommendedName>
</protein>
<dbReference type="GO" id="GO:0016740">
    <property type="term" value="F:transferase activity"/>
    <property type="evidence" value="ECO:0007669"/>
    <property type="project" value="UniProtKB-KW"/>
</dbReference>
<accession>A0A8I2YFY5</accession>